<dbReference type="HOGENOM" id="CLU_3128540_0_0_5"/>
<evidence type="ECO:0000313" key="1">
    <source>
        <dbReference type="EMBL" id="KEC57353.1"/>
    </source>
</evidence>
<dbReference type="Proteomes" id="UP000027336">
    <property type="component" value="Unassembled WGS sequence"/>
</dbReference>
<name>A0A067WKN0_9HYPH</name>
<protein>
    <submittedName>
        <fullName evidence="1">Uncharacterized protein</fullName>
    </submittedName>
</protein>
<comment type="caution">
    <text evidence="1">The sequence shown here is derived from an EMBL/GenBank/DDBJ whole genome shotgun (WGS) entry which is preliminary data.</text>
</comment>
<evidence type="ECO:0000313" key="2">
    <source>
        <dbReference type="Proteomes" id="UP000027336"/>
    </source>
</evidence>
<gene>
    <name evidence="1" type="ORF">O99_00001</name>
</gene>
<feature type="non-terminal residue" evidence="1">
    <location>
        <position position="50"/>
    </location>
</feature>
<proteinExistence type="predicted"/>
<dbReference type="AlphaFoldDB" id="A0A067WKN0"/>
<reference evidence="1 2" key="1">
    <citation type="submission" date="2012-04" db="EMBL/GenBank/DDBJ databases">
        <title>The Genome Sequence of Bartonella rochalimae BMGH.</title>
        <authorList>
            <consortium name="The Broad Institute Genome Sequencing Platform"/>
            <consortium name="The Broad Institute Genome Sequencing Center for Infectious Disease"/>
            <person name="Feldgarden M."/>
            <person name="Kirby J."/>
            <person name="Kosoy M."/>
            <person name="Birtles R."/>
            <person name="Probert W.S."/>
            <person name="Chiaraviglio L."/>
            <person name="Walker B."/>
            <person name="Young S.K."/>
            <person name="Zeng Q."/>
            <person name="Gargeya S."/>
            <person name="Fitzgerald M."/>
            <person name="Haas B."/>
            <person name="Abouelleil A."/>
            <person name="Alvarado L."/>
            <person name="Arachchi H.M."/>
            <person name="Berlin A.M."/>
            <person name="Chapman S.B."/>
            <person name="Goldberg J."/>
            <person name="Griggs A."/>
            <person name="Gujja S."/>
            <person name="Hansen M."/>
            <person name="Howarth C."/>
            <person name="Imamovic A."/>
            <person name="Larimer J."/>
            <person name="McCowen C."/>
            <person name="Montmayeur A."/>
            <person name="Murphy C."/>
            <person name="Neiman D."/>
            <person name="Pearson M."/>
            <person name="Priest M."/>
            <person name="Roberts A."/>
            <person name="Saif S."/>
            <person name="Shea T."/>
            <person name="Sisk P."/>
            <person name="Sykes S."/>
            <person name="Wortman J."/>
            <person name="Nusbaum C."/>
            <person name="Birren B."/>
        </authorList>
    </citation>
    <scope>NUCLEOTIDE SEQUENCE [LARGE SCALE GENOMIC DNA]</scope>
    <source>
        <strain evidence="1 2">ATCC BAA-1498</strain>
    </source>
</reference>
<keyword evidence="2" id="KW-1185">Reference proteome</keyword>
<accession>A0A067WKN0</accession>
<organism evidence="1 2">
    <name type="scientific">Bartonella rochalimae ATCC BAA-1498</name>
    <dbReference type="NCBI Taxonomy" id="685782"/>
    <lineage>
        <taxon>Bacteria</taxon>
        <taxon>Pseudomonadati</taxon>
        <taxon>Pseudomonadota</taxon>
        <taxon>Alphaproteobacteria</taxon>
        <taxon>Hyphomicrobiales</taxon>
        <taxon>Bartonellaceae</taxon>
        <taxon>Bartonella</taxon>
    </lineage>
</organism>
<dbReference type="EMBL" id="AHPK01000001">
    <property type="protein sequence ID" value="KEC57353.1"/>
    <property type="molecule type" value="Genomic_DNA"/>
</dbReference>
<sequence length="50" mass="5435">MPNIISKHIYYIAFALLLSMFAVLTPAYANSAAAGMGNLDTVLRNIVTMM</sequence>